<reference evidence="5 6" key="1">
    <citation type="submission" date="2018-02" db="EMBL/GenBank/DDBJ databases">
        <title>Complete genome sequencing of Faecalibacterium prausnitzii strains isolated from the human gut.</title>
        <authorList>
            <person name="Fitzgerald B.C."/>
            <person name="Shkoporov A.N."/>
            <person name="Ross P.R."/>
            <person name="Hill C."/>
        </authorList>
    </citation>
    <scope>NUCLEOTIDE SEQUENCE [LARGE SCALE GENOMIC DNA]</scope>
    <source>
        <strain evidence="5 6">APC942/8-14-2</strain>
    </source>
</reference>
<evidence type="ECO:0000256" key="1">
    <source>
        <dbReference type="ARBA" id="ARBA00023015"/>
    </source>
</evidence>
<proteinExistence type="predicted"/>
<dbReference type="SUPFAM" id="SSF46785">
    <property type="entry name" value="Winged helix' DNA-binding domain"/>
    <property type="match status" value="1"/>
</dbReference>
<dbReference type="PANTHER" id="PTHR42756">
    <property type="entry name" value="TRANSCRIPTIONAL REGULATOR, MARR"/>
    <property type="match status" value="1"/>
</dbReference>
<organism evidence="5 6">
    <name type="scientific">Faecalibacterium prausnitzii</name>
    <dbReference type="NCBI Taxonomy" id="853"/>
    <lineage>
        <taxon>Bacteria</taxon>
        <taxon>Bacillati</taxon>
        <taxon>Bacillota</taxon>
        <taxon>Clostridia</taxon>
        <taxon>Eubacteriales</taxon>
        <taxon>Oscillospiraceae</taxon>
        <taxon>Faecalibacterium</taxon>
    </lineage>
</organism>
<evidence type="ECO:0000313" key="5">
    <source>
        <dbReference type="EMBL" id="RAW50099.1"/>
    </source>
</evidence>
<gene>
    <name evidence="5" type="ORF">C4N25_07930</name>
</gene>
<dbReference type="InterPro" id="IPR036388">
    <property type="entry name" value="WH-like_DNA-bd_sf"/>
</dbReference>
<dbReference type="EMBL" id="PRKZ01000004">
    <property type="protein sequence ID" value="RAW50099.1"/>
    <property type="molecule type" value="Genomic_DNA"/>
</dbReference>
<dbReference type="GO" id="GO:0003700">
    <property type="term" value="F:DNA-binding transcription factor activity"/>
    <property type="evidence" value="ECO:0007669"/>
    <property type="project" value="InterPro"/>
</dbReference>
<dbReference type="PANTHER" id="PTHR42756:SF1">
    <property type="entry name" value="TRANSCRIPTIONAL REPRESSOR OF EMRAB OPERON"/>
    <property type="match status" value="1"/>
</dbReference>
<dbReference type="RefSeq" id="WP_022256603.1">
    <property type="nucleotide sequence ID" value="NZ_DAWEON010000002.1"/>
</dbReference>
<evidence type="ECO:0000256" key="2">
    <source>
        <dbReference type="ARBA" id="ARBA00023125"/>
    </source>
</evidence>
<name>A0A329TLG2_9FIRM</name>
<dbReference type="Pfam" id="PF12802">
    <property type="entry name" value="MarR_2"/>
    <property type="match status" value="1"/>
</dbReference>
<dbReference type="SMART" id="SM00347">
    <property type="entry name" value="HTH_MARR"/>
    <property type="match status" value="1"/>
</dbReference>
<keyword evidence="3" id="KW-0804">Transcription</keyword>
<dbReference type="Proteomes" id="UP000251634">
    <property type="component" value="Unassembled WGS sequence"/>
</dbReference>
<dbReference type="AlphaFoldDB" id="A0A329TLG2"/>
<dbReference type="InterPro" id="IPR000835">
    <property type="entry name" value="HTH_MarR-typ"/>
</dbReference>
<dbReference type="GO" id="GO:0003677">
    <property type="term" value="F:DNA binding"/>
    <property type="evidence" value="ECO:0007669"/>
    <property type="project" value="UniProtKB-KW"/>
</dbReference>
<feature type="domain" description="HTH marR-type" evidence="4">
    <location>
        <begin position="25"/>
        <end position="125"/>
    </location>
</feature>
<evidence type="ECO:0000259" key="4">
    <source>
        <dbReference type="SMART" id="SM00347"/>
    </source>
</evidence>
<evidence type="ECO:0000313" key="6">
    <source>
        <dbReference type="Proteomes" id="UP000251634"/>
    </source>
</evidence>
<evidence type="ECO:0000256" key="3">
    <source>
        <dbReference type="ARBA" id="ARBA00023163"/>
    </source>
</evidence>
<protein>
    <submittedName>
        <fullName evidence="5">MarR family transcriptional regulator</fullName>
    </submittedName>
</protein>
<comment type="caution">
    <text evidence="5">The sequence shown here is derived from an EMBL/GenBank/DDBJ whole genome shotgun (WGS) entry which is preliminary data.</text>
</comment>
<dbReference type="InterPro" id="IPR036390">
    <property type="entry name" value="WH_DNA-bd_sf"/>
</dbReference>
<keyword evidence="2" id="KW-0238">DNA-binding</keyword>
<dbReference type="Gene3D" id="1.10.10.10">
    <property type="entry name" value="Winged helix-like DNA-binding domain superfamily/Winged helix DNA-binding domain"/>
    <property type="match status" value="1"/>
</dbReference>
<sequence length="165" mass="19366">MLEEVFQEVYTKFKLHFYQSVFQRFATREATLTTVESFCMEGIMAMGEPTIAEFSRMMGISTPNAAYKIGSLVRKGYVEKIQSTVDRREYHLRPTQKYINYYNISYSYLHTVIERARERFSPEDCKKLEEMLSVVSHELMPEMDMLTRVQAEAPERVAEDEKTNA</sequence>
<keyword evidence="1" id="KW-0805">Transcription regulation</keyword>
<accession>A0A329TLG2</accession>